<dbReference type="GO" id="GO:0048019">
    <property type="term" value="F:receptor antagonist activity"/>
    <property type="evidence" value="ECO:0007669"/>
    <property type="project" value="TreeGrafter"/>
</dbReference>
<name>A0A7R9Q2I1_9ACAR</name>
<feature type="domain" description="BPTI/Kunitz inhibitor" evidence="10">
    <location>
        <begin position="121"/>
        <end position="171"/>
    </location>
</feature>
<dbReference type="Pfam" id="PF07679">
    <property type="entry name" value="I-set"/>
    <property type="match status" value="2"/>
</dbReference>
<dbReference type="InterPro" id="IPR003599">
    <property type="entry name" value="Ig_sub"/>
</dbReference>
<feature type="domain" description="PLAC" evidence="12">
    <location>
        <begin position="830"/>
        <end position="869"/>
    </location>
</feature>
<dbReference type="EMBL" id="OC860933">
    <property type="protein sequence ID" value="CAD7629024.1"/>
    <property type="molecule type" value="Genomic_DNA"/>
</dbReference>
<evidence type="ECO:0000256" key="2">
    <source>
        <dbReference type="ARBA" id="ARBA00004613"/>
    </source>
</evidence>
<feature type="domain" description="BPTI/Kunitz inhibitor" evidence="10">
    <location>
        <begin position="52"/>
        <end position="102"/>
    </location>
</feature>
<dbReference type="SMART" id="SM00217">
    <property type="entry name" value="WAP"/>
    <property type="match status" value="1"/>
</dbReference>
<dbReference type="SMART" id="SM00406">
    <property type="entry name" value="IGv"/>
    <property type="match status" value="2"/>
</dbReference>
<feature type="domain" description="Ig-like" evidence="11">
    <location>
        <begin position="737"/>
        <end position="826"/>
    </location>
</feature>
<dbReference type="Proteomes" id="UP000759131">
    <property type="component" value="Unassembled WGS sequence"/>
</dbReference>
<dbReference type="InterPro" id="IPR008197">
    <property type="entry name" value="WAP_dom"/>
</dbReference>
<organism evidence="14">
    <name type="scientific">Medioppia subpectinata</name>
    <dbReference type="NCBI Taxonomy" id="1979941"/>
    <lineage>
        <taxon>Eukaryota</taxon>
        <taxon>Metazoa</taxon>
        <taxon>Ecdysozoa</taxon>
        <taxon>Arthropoda</taxon>
        <taxon>Chelicerata</taxon>
        <taxon>Arachnida</taxon>
        <taxon>Acari</taxon>
        <taxon>Acariformes</taxon>
        <taxon>Sarcoptiformes</taxon>
        <taxon>Oribatida</taxon>
        <taxon>Brachypylina</taxon>
        <taxon>Oppioidea</taxon>
        <taxon>Oppiidae</taxon>
        <taxon>Medioppia</taxon>
    </lineage>
</organism>
<dbReference type="Pfam" id="PF00095">
    <property type="entry name" value="WAP"/>
    <property type="match status" value="1"/>
</dbReference>
<keyword evidence="4" id="KW-0646">Protease inhibitor</keyword>
<feature type="domain" description="BPTI/Kunitz inhibitor" evidence="10">
    <location>
        <begin position="192"/>
        <end position="242"/>
    </location>
</feature>
<evidence type="ECO:0000256" key="9">
    <source>
        <dbReference type="ARBA" id="ARBA00023319"/>
    </source>
</evidence>
<proteinExistence type="predicted"/>
<dbReference type="CDD" id="cd00096">
    <property type="entry name" value="Ig"/>
    <property type="match status" value="1"/>
</dbReference>
<dbReference type="InterPro" id="IPR003598">
    <property type="entry name" value="Ig_sub2"/>
</dbReference>
<keyword evidence="5" id="KW-0732">Signal</keyword>
<dbReference type="CDD" id="cd00199">
    <property type="entry name" value="WAP"/>
    <property type="match status" value="1"/>
</dbReference>
<accession>A0A7R9Q2I1</accession>
<dbReference type="InterPro" id="IPR013098">
    <property type="entry name" value="Ig_I-set"/>
</dbReference>
<dbReference type="InterPro" id="IPR036880">
    <property type="entry name" value="Kunitz_BPTI_sf"/>
</dbReference>
<dbReference type="SUPFAM" id="SSF48726">
    <property type="entry name" value="Immunoglobulin"/>
    <property type="match status" value="4"/>
</dbReference>
<dbReference type="OrthoDB" id="5950222at2759"/>
<dbReference type="GO" id="GO:0050431">
    <property type="term" value="F:transforming growth factor beta binding"/>
    <property type="evidence" value="ECO:0007669"/>
    <property type="project" value="TreeGrafter"/>
</dbReference>
<feature type="domain" description="Ig-like" evidence="11">
    <location>
        <begin position="594"/>
        <end position="663"/>
    </location>
</feature>
<keyword evidence="6" id="KW-0677">Repeat</keyword>
<protein>
    <recommendedName>
        <fullName evidence="16">Papilin</fullName>
    </recommendedName>
</protein>
<dbReference type="InterPro" id="IPR036645">
    <property type="entry name" value="Elafin-like_sf"/>
</dbReference>
<evidence type="ECO:0000256" key="1">
    <source>
        <dbReference type="ARBA" id="ARBA00002878"/>
    </source>
</evidence>
<dbReference type="PROSITE" id="PS51390">
    <property type="entry name" value="WAP"/>
    <property type="match status" value="1"/>
</dbReference>
<dbReference type="AlphaFoldDB" id="A0A7R9Q2I1"/>
<keyword evidence="8" id="KW-1015">Disulfide bond</keyword>
<dbReference type="SMART" id="SM00131">
    <property type="entry name" value="KU"/>
    <property type="match status" value="4"/>
</dbReference>
<evidence type="ECO:0000259" key="10">
    <source>
        <dbReference type="PROSITE" id="PS50279"/>
    </source>
</evidence>
<evidence type="ECO:0000256" key="8">
    <source>
        <dbReference type="ARBA" id="ARBA00023157"/>
    </source>
</evidence>
<dbReference type="InterPro" id="IPR010909">
    <property type="entry name" value="PLAC"/>
</dbReference>
<dbReference type="Pfam" id="PF08686">
    <property type="entry name" value="PLAC"/>
    <property type="match status" value="1"/>
</dbReference>
<keyword evidence="15" id="KW-1185">Reference proteome</keyword>
<dbReference type="SUPFAM" id="SSF57362">
    <property type="entry name" value="BPTI-like"/>
    <property type="match status" value="4"/>
</dbReference>
<evidence type="ECO:0008006" key="16">
    <source>
        <dbReference type="Google" id="ProtNLM"/>
    </source>
</evidence>
<evidence type="ECO:0000313" key="14">
    <source>
        <dbReference type="EMBL" id="CAD7629024.1"/>
    </source>
</evidence>
<dbReference type="PROSITE" id="PS50900">
    <property type="entry name" value="PLAC"/>
    <property type="match status" value="1"/>
</dbReference>
<feature type="domain" description="Ig-like" evidence="11">
    <location>
        <begin position="499"/>
        <end position="585"/>
    </location>
</feature>
<keyword evidence="7" id="KW-0722">Serine protease inhibitor</keyword>
<evidence type="ECO:0000313" key="15">
    <source>
        <dbReference type="Proteomes" id="UP000759131"/>
    </source>
</evidence>
<comment type="function">
    <text evidence="1">Has antibacterial activity.</text>
</comment>
<dbReference type="PROSITE" id="PS50279">
    <property type="entry name" value="BPTI_KUNITZ_2"/>
    <property type="match status" value="4"/>
</dbReference>
<dbReference type="PRINTS" id="PR00759">
    <property type="entry name" value="BASICPTASE"/>
</dbReference>
<dbReference type="PANTHER" id="PTHR45938">
    <property type="entry name" value="ACP24A4-RELATED"/>
    <property type="match status" value="1"/>
</dbReference>
<keyword evidence="3" id="KW-0964">Secreted</keyword>
<keyword evidence="9" id="KW-0393">Immunoglobulin domain</keyword>
<evidence type="ECO:0000256" key="3">
    <source>
        <dbReference type="ARBA" id="ARBA00022525"/>
    </source>
</evidence>
<feature type="domain" description="Ig-like" evidence="11">
    <location>
        <begin position="396"/>
        <end position="482"/>
    </location>
</feature>
<dbReference type="InterPro" id="IPR007110">
    <property type="entry name" value="Ig-like_dom"/>
</dbReference>
<comment type="subcellular location">
    <subcellularLocation>
        <location evidence="2">Secreted</location>
    </subcellularLocation>
</comment>
<sequence length="876" mass="97916">SGPCFQNEIRWFYDRTDGVCKEFLYGGCDGNENRFASRSDCEAKCWNSQDICKLSKVIGSCSGRFTQWYFDSNANECLEFFFSGCHGNANRYNNKEMCETQCQKQLPHSGVSTASSVTNVCDLPYASGMCKGYFPRWYYSREDNGCKQFIYGGCDGNENRFDNRHECESRCLARTSRPLDGPGEYDSSEVVCRLEVESGPCRQTQAFWFYDPQSHICLPFAYGGCNGNKNRFKTYELCMKFCSGISPVQPIPPQIPTELRPVSESPVDCPPSDCEDQRCPFGIDEFVDERGCSACRCSNPCYVFQCPEHMQCAVEVYRAEKGEPRAQPVCRLRNKPGVCPSDLSSNALSSDCVDRCRTDADCRADDKCCNNGCAHVCVLAEGITTNTSTHYESYPPQTRGDSRQMEIIITPGSGVTLNCVESTQSNKASWSKDGQPLYLVSDRIQVLENGSLSITQAENEDAGTYSCAIDNADTMHTRLLINAEGITTNTSTHYESYPPQTRGDSRQMEIIITPGSAVTLNCVESTQSNKVSWSKDGQPLYLVSDRIQVLENGSLSITQAENEDAGTYSCAIDNKDTMHTRLLINVPARILPGPQIVIAQLNLPSYLQCNAIGNPDPRVTWWKGQQMLPLNSIQYRQFSNFTLLIRKVDDKDGGIYTCQAYNGLGPIALWDAYNGLGPIALWDVMLLLDFSSSEPEIRPYDSSAFNSTSIREQTNYTMNGNIHPIDPNILTNQRHDPLTVEVRTLSTDHTVGSTLELECRVRGTYTTINWFFNSDTPLVSDNRHYRILHNNTLIVYDLTTNDSGDYRCRASNQYTEGYASTPIRVERVEISSGCEDSSYFANCDLIVKAKYCSNPHYAKFCCRSCLLAGQSDSNAI</sequence>
<evidence type="ECO:0000256" key="4">
    <source>
        <dbReference type="ARBA" id="ARBA00022690"/>
    </source>
</evidence>
<evidence type="ECO:0000259" key="11">
    <source>
        <dbReference type="PROSITE" id="PS50835"/>
    </source>
</evidence>
<gene>
    <name evidence="14" type="ORF">OSB1V03_LOCUS9441</name>
</gene>
<dbReference type="InterPro" id="IPR013783">
    <property type="entry name" value="Ig-like_fold"/>
</dbReference>
<dbReference type="EMBL" id="CAJPIZ010006358">
    <property type="protein sequence ID" value="CAG2109454.1"/>
    <property type="molecule type" value="Genomic_DNA"/>
</dbReference>
<dbReference type="SMART" id="SM00408">
    <property type="entry name" value="IGc2"/>
    <property type="match status" value="4"/>
</dbReference>
<dbReference type="InterPro" id="IPR002223">
    <property type="entry name" value="Kunitz_BPTI"/>
</dbReference>
<dbReference type="PROSITE" id="PS50835">
    <property type="entry name" value="IG_LIKE"/>
    <property type="match status" value="4"/>
</dbReference>
<dbReference type="FunFam" id="4.10.410.10:FF:000020">
    <property type="entry name" value="Collagen, type VI, alpha 3"/>
    <property type="match status" value="2"/>
</dbReference>
<dbReference type="PANTHER" id="PTHR45938:SF11">
    <property type="entry name" value="WAP, KAZAL, IMMUNOGLOBULIN, KUNITZ AND NTR DOMAIN-CONTAINING PROTEIN 2-LIKE"/>
    <property type="match status" value="1"/>
</dbReference>
<dbReference type="SUPFAM" id="SSF57256">
    <property type="entry name" value="Elafin-like"/>
    <property type="match status" value="1"/>
</dbReference>
<evidence type="ECO:0000256" key="5">
    <source>
        <dbReference type="ARBA" id="ARBA00022729"/>
    </source>
</evidence>
<evidence type="ECO:0000256" key="7">
    <source>
        <dbReference type="ARBA" id="ARBA00022900"/>
    </source>
</evidence>
<dbReference type="InterPro" id="IPR020901">
    <property type="entry name" value="Prtase_inh_Kunz-CS"/>
</dbReference>
<evidence type="ECO:0000259" key="13">
    <source>
        <dbReference type="PROSITE" id="PS51390"/>
    </source>
</evidence>
<dbReference type="GO" id="GO:0005615">
    <property type="term" value="C:extracellular space"/>
    <property type="evidence" value="ECO:0007669"/>
    <property type="project" value="TreeGrafter"/>
</dbReference>
<dbReference type="InterPro" id="IPR013106">
    <property type="entry name" value="Ig_V-set"/>
</dbReference>
<dbReference type="GO" id="GO:0004867">
    <property type="term" value="F:serine-type endopeptidase inhibitor activity"/>
    <property type="evidence" value="ECO:0007669"/>
    <property type="project" value="UniProtKB-KW"/>
</dbReference>
<feature type="non-terminal residue" evidence="14">
    <location>
        <position position="876"/>
    </location>
</feature>
<dbReference type="InterPro" id="IPR036179">
    <property type="entry name" value="Ig-like_dom_sf"/>
</dbReference>
<dbReference type="Gene3D" id="4.10.75.10">
    <property type="entry name" value="Elafin-like"/>
    <property type="match status" value="1"/>
</dbReference>
<dbReference type="Gene3D" id="2.60.40.10">
    <property type="entry name" value="Immunoglobulins"/>
    <property type="match status" value="4"/>
</dbReference>
<dbReference type="SMART" id="SM00409">
    <property type="entry name" value="IG"/>
    <property type="match status" value="4"/>
</dbReference>
<dbReference type="PROSITE" id="PS00280">
    <property type="entry name" value="BPTI_KUNITZ_1"/>
    <property type="match status" value="3"/>
</dbReference>
<feature type="domain" description="BPTI/Kunitz inhibitor" evidence="10">
    <location>
        <begin position="1"/>
        <end position="45"/>
    </location>
</feature>
<dbReference type="CDD" id="cd00109">
    <property type="entry name" value="Kunitz-type"/>
    <property type="match status" value="4"/>
</dbReference>
<dbReference type="Pfam" id="PF13927">
    <property type="entry name" value="Ig_3"/>
    <property type="match status" value="2"/>
</dbReference>
<feature type="domain" description="WAP" evidence="13">
    <location>
        <begin position="332"/>
        <end position="381"/>
    </location>
</feature>
<dbReference type="Gene3D" id="4.10.410.10">
    <property type="entry name" value="Pancreatic trypsin inhibitor Kunitz domain"/>
    <property type="match status" value="4"/>
</dbReference>
<evidence type="ECO:0000256" key="6">
    <source>
        <dbReference type="ARBA" id="ARBA00022737"/>
    </source>
</evidence>
<reference evidence="14" key="1">
    <citation type="submission" date="2020-11" db="EMBL/GenBank/DDBJ databases">
        <authorList>
            <person name="Tran Van P."/>
        </authorList>
    </citation>
    <scope>NUCLEOTIDE SEQUENCE</scope>
</reference>
<evidence type="ECO:0000259" key="12">
    <source>
        <dbReference type="PROSITE" id="PS50900"/>
    </source>
</evidence>
<dbReference type="Pfam" id="PF00014">
    <property type="entry name" value="Kunitz_BPTI"/>
    <property type="match status" value="4"/>
</dbReference>